<evidence type="ECO:0000313" key="2">
    <source>
        <dbReference type="Proteomes" id="UP000052978"/>
    </source>
</evidence>
<reference evidence="1 2" key="1">
    <citation type="journal article" date="2013" name="Nat. Commun.">
        <title>Genome analysis reveals insights into physiology and longevity of the Brandt's bat Myotis brandtii.</title>
        <authorList>
            <person name="Seim I."/>
            <person name="Fang X."/>
            <person name="Xiong Z."/>
            <person name="Lobanov A.V."/>
            <person name="Huang Z."/>
            <person name="Ma S."/>
            <person name="Feng Y."/>
            <person name="Turanov A.A."/>
            <person name="Zhu Y."/>
            <person name="Lenz T.L."/>
            <person name="Gerashchenko M.V."/>
            <person name="Fan D."/>
            <person name="Hee Yim S."/>
            <person name="Yao X."/>
            <person name="Jordan D."/>
            <person name="Xiong Y."/>
            <person name="Ma Y."/>
            <person name="Lyapunov A.N."/>
            <person name="Chen G."/>
            <person name="Kulakova O.I."/>
            <person name="Sun Y."/>
            <person name="Lee S.G."/>
            <person name="Bronson R.T."/>
            <person name="Moskalev A.A."/>
            <person name="Sunyaev S.R."/>
            <person name="Zhang G."/>
            <person name="Krogh A."/>
            <person name="Wang J."/>
            <person name="Gladyshev V.N."/>
        </authorList>
    </citation>
    <scope>NUCLEOTIDE SEQUENCE [LARGE SCALE GENOMIC DNA]</scope>
</reference>
<gene>
    <name evidence="1" type="ORF">D623_10025726</name>
</gene>
<dbReference type="EMBL" id="KE164716">
    <property type="protein sequence ID" value="EPQ19716.1"/>
    <property type="molecule type" value="Genomic_DNA"/>
</dbReference>
<dbReference type="AlphaFoldDB" id="S7NR53"/>
<evidence type="ECO:0000313" key="1">
    <source>
        <dbReference type="EMBL" id="EPQ19716.1"/>
    </source>
</evidence>
<proteinExistence type="predicted"/>
<dbReference type="Proteomes" id="UP000052978">
    <property type="component" value="Unassembled WGS sequence"/>
</dbReference>
<organism evidence="1 2">
    <name type="scientific">Myotis brandtii</name>
    <name type="common">Brandt's bat</name>
    <dbReference type="NCBI Taxonomy" id="109478"/>
    <lineage>
        <taxon>Eukaryota</taxon>
        <taxon>Metazoa</taxon>
        <taxon>Chordata</taxon>
        <taxon>Craniata</taxon>
        <taxon>Vertebrata</taxon>
        <taxon>Euteleostomi</taxon>
        <taxon>Mammalia</taxon>
        <taxon>Eutheria</taxon>
        <taxon>Laurasiatheria</taxon>
        <taxon>Chiroptera</taxon>
        <taxon>Yangochiroptera</taxon>
        <taxon>Vespertilionidae</taxon>
        <taxon>Myotis</taxon>
    </lineage>
</organism>
<protein>
    <submittedName>
        <fullName evidence="1">Tolloid-like protein 2</fullName>
    </submittedName>
</protein>
<sequence>MPPTEDRAHNPASVFWGDIALDEEDLKLFQIDKTQDWIKQSVEKTGHRTGKSCVVALP</sequence>
<name>S7NR53_MYOBR</name>
<accession>S7NR53</accession>
<keyword evidence="2" id="KW-1185">Reference proteome</keyword>